<protein>
    <submittedName>
        <fullName evidence="2">Uncharacterized protein</fullName>
    </submittedName>
</protein>
<proteinExistence type="predicted"/>
<feature type="compositionally biased region" description="Polar residues" evidence="1">
    <location>
        <begin position="1"/>
        <end position="17"/>
    </location>
</feature>
<evidence type="ECO:0000313" key="3">
    <source>
        <dbReference type="Proteomes" id="UP000277580"/>
    </source>
</evidence>
<feature type="region of interest" description="Disordered" evidence="1">
    <location>
        <begin position="1"/>
        <end position="34"/>
    </location>
</feature>
<dbReference type="OrthoDB" id="10358124at2759"/>
<name>A0A3N4L2X4_9PEZI</name>
<dbReference type="AlphaFoldDB" id="A0A3N4L2X4"/>
<keyword evidence="3" id="KW-1185">Reference proteome</keyword>
<gene>
    <name evidence="2" type="ORF">P167DRAFT_348555</name>
</gene>
<organism evidence="2 3">
    <name type="scientific">Morchella conica CCBAS932</name>
    <dbReference type="NCBI Taxonomy" id="1392247"/>
    <lineage>
        <taxon>Eukaryota</taxon>
        <taxon>Fungi</taxon>
        <taxon>Dikarya</taxon>
        <taxon>Ascomycota</taxon>
        <taxon>Pezizomycotina</taxon>
        <taxon>Pezizomycetes</taxon>
        <taxon>Pezizales</taxon>
        <taxon>Morchellaceae</taxon>
        <taxon>Morchella</taxon>
    </lineage>
</organism>
<reference evidence="2 3" key="1">
    <citation type="journal article" date="2018" name="Nat. Ecol. Evol.">
        <title>Pezizomycetes genomes reveal the molecular basis of ectomycorrhizal truffle lifestyle.</title>
        <authorList>
            <person name="Murat C."/>
            <person name="Payen T."/>
            <person name="Noel B."/>
            <person name="Kuo A."/>
            <person name="Morin E."/>
            <person name="Chen J."/>
            <person name="Kohler A."/>
            <person name="Krizsan K."/>
            <person name="Balestrini R."/>
            <person name="Da Silva C."/>
            <person name="Montanini B."/>
            <person name="Hainaut M."/>
            <person name="Levati E."/>
            <person name="Barry K.W."/>
            <person name="Belfiori B."/>
            <person name="Cichocki N."/>
            <person name="Clum A."/>
            <person name="Dockter R.B."/>
            <person name="Fauchery L."/>
            <person name="Guy J."/>
            <person name="Iotti M."/>
            <person name="Le Tacon F."/>
            <person name="Lindquist E.A."/>
            <person name="Lipzen A."/>
            <person name="Malagnac F."/>
            <person name="Mello A."/>
            <person name="Molinier V."/>
            <person name="Miyauchi S."/>
            <person name="Poulain J."/>
            <person name="Riccioni C."/>
            <person name="Rubini A."/>
            <person name="Sitrit Y."/>
            <person name="Splivallo R."/>
            <person name="Traeger S."/>
            <person name="Wang M."/>
            <person name="Zifcakova L."/>
            <person name="Wipf D."/>
            <person name="Zambonelli A."/>
            <person name="Paolocci F."/>
            <person name="Nowrousian M."/>
            <person name="Ottonello S."/>
            <person name="Baldrian P."/>
            <person name="Spatafora J.W."/>
            <person name="Henrissat B."/>
            <person name="Nagy L.G."/>
            <person name="Aury J.M."/>
            <person name="Wincker P."/>
            <person name="Grigoriev I.V."/>
            <person name="Bonfante P."/>
            <person name="Martin F.M."/>
        </authorList>
    </citation>
    <scope>NUCLEOTIDE SEQUENCE [LARGE SCALE GENOMIC DNA]</scope>
    <source>
        <strain evidence="2 3">CCBAS932</strain>
    </source>
</reference>
<sequence length="155" mass="17751">MIISSEPTGKKSVNSYANDEMSPPICGNTGAGNKQTVQQDYAALDPSEPSNARYRWRKLKMNYSEEILRMYPYLAEPDSDGDDDIEEGEEDEYVRWDPVQKVHVKRETPLREIAKRNADTIPTAETERFLPEDMVTVEILLKMVSEADDFVRFSP</sequence>
<dbReference type="Proteomes" id="UP000277580">
    <property type="component" value="Unassembled WGS sequence"/>
</dbReference>
<dbReference type="InParanoid" id="A0A3N4L2X4"/>
<evidence type="ECO:0000256" key="1">
    <source>
        <dbReference type="SAM" id="MobiDB-lite"/>
    </source>
</evidence>
<accession>A0A3N4L2X4</accession>
<evidence type="ECO:0000313" key="2">
    <source>
        <dbReference type="EMBL" id="RPB16088.1"/>
    </source>
</evidence>
<dbReference type="EMBL" id="ML119110">
    <property type="protein sequence ID" value="RPB16088.1"/>
    <property type="molecule type" value="Genomic_DNA"/>
</dbReference>